<comment type="caution">
    <text evidence="3">The sequence shown here is derived from an EMBL/GenBank/DDBJ whole genome shotgun (WGS) entry which is preliminary data.</text>
</comment>
<dbReference type="InterPro" id="IPR050557">
    <property type="entry name" value="RTX_toxin/Mannuronan_C5-epim"/>
</dbReference>
<dbReference type="InterPro" id="IPR001343">
    <property type="entry name" value="Hemolysn_Ca-bd"/>
</dbReference>
<dbReference type="Gene3D" id="2.150.10.10">
    <property type="entry name" value="Serralysin-like metalloprotease, C-terminal"/>
    <property type="match status" value="3"/>
</dbReference>
<keyword evidence="4" id="KW-1185">Reference proteome</keyword>
<protein>
    <recommendedName>
        <fullName evidence="5">Ca2+-binding protein, RTX toxin-related</fullName>
    </recommendedName>
</protein>
<evidence type="ECO:0000256" key="2">
    <source>
        <dbReference type="ARBA" id="ARBA00022525"/>
    </source>
</evidence>
<dbReference type="GO" id="GO:0005509">
    <property type="term" value="F:calcium ion binding"/>
    <property type="evidence" value="ECO:0007669"/>
    <property type="project" value="InterPro"/>
</dbReference>
<dbReference type="PANTHER" id="PTHR38340:SF1">
    <property type="entry name" value="S-LAYER PROTEIN"/>
    <property type="match status" value="1"/>
</dbReference>
<keyword evidence="2" id="KW-0964">Secreted</keyword>
<name>A0A917AI65_9RHOB</name>
<reference evidence="3" key="2">
    <citation type="submission" date="2020-09" db="EMBL/GenBank/DDBJ databases">
        <authorList>
            <person name="Sun Q."/>
            <person name="Zhou Y."/>
        </authorList>
    </citation>
    <scope>NUCLEOTIDE SEQUENCE</scope>
    <source>
        <strain evidence="3">CGMCC 1.16012</strain>
    </source>
</reference>
<organism evidence="3 4">
    <name type="scientific">Actibacterium pelagium</name>
    <dbReference type="NCBI Taxonomy" id="2029103"/>
    <lineage>
        <taxon>Bacteria</taxon>
        <taxon>Pseudomonadati</taxon>
        <taxon>Pseudomonadota</taxon>
        <taxon>Alphaproteobacteria</taxon>
        <taxon>Rhodobacterales</taxon>
        <taxon>Roseobacteraceae</taxon>
        <taxon>Actibacterium</taxon>
    </lineage>
</organism>
<proteinExistence type="predicted"/>
<comment type="subcellular location">
    <subcellularLocation>
        <location evidence="1">Secreted</location>
    </subcellularLocation>
</comment>
<evidence type="ECO:0000313" key="4">
    <source>
        <dbReference type="Proteomes" id="UP000606730"/>
    </source>
</evidence>
<dbReference type="InterPro" id="IPR015943">
    <property type="entry name" value="WD40/YVTN_repeat-like_dom_sf"/>
</dbReference>
<evidence type="ECO:0000256" key="1">
    <source>
        <dbReference type="ARBA" id="ARBA00004613"/>
    </source>
</evidence>
<dbReference type="InterPro" id="IPR011049">
    <property type="entry name" value="Serralysin-like_metalloprot_C"/>
</dbReference>
<dbReference type="GO" id="GO:0005615">
    <property type="term" value="C:extracellular space"/>
    <property type="evidence" value="ECO:0007669"/>
    <property type="project" value="InterPro"/>
</dbReference>
<accession>A0A917AI65</accession>
<dbReference type="AlphaFoldDB" id="A0A917AI65"/>
<dbReference type="PRINTS" id="PR00313">
    <property type="entry name" value="CABNDNGRPT"/>
</dbReference>
<dbReference type="OrthoDB" id="9342475at2"/>
<gene>
    <name evidence="3" type="ORF">GCM10011517_23220</name>
</gene>
<evidence type="ECO:0008006" key="5">
    <source>
        <dbReference type="Google" id="ProtNLM"/>
    </source>
</evidence>
<dbReference type="Gene3D" id="2.130.10.10">
    <property type="entry name" value="YVTN repeat-like/Quinoprotein amine dehydrogenase"/>
    <property type="match status" value="1"/>
</dbReference>
<dbReference type="Pfam" id="PF00353">
    <property type="entry name" value="HemolysinCabind"/>
    <property type="match status" value="5"/>
</dbReference>
<dbReference type="SUPFAM" id="SSF51120">
    <property type="entry name" value="beta-Roll"/>
    <property type="match status" value="3"/>
</dbReference>
<dbReference type="PANTHER" id="PTHR38340">
    <property type="entry name" value="S-LAYER PROTEIN"/>
    <property type="match status" value="1"/>
</dbReference>
<dbReference type="PROSITE" id="PS00330">
    <property type="entry name" value="HEMOLYSIN_CALCIUM"/>
    <property type="match status" value="7"/>
</dbReference>
<evidence type="ECO:0000313" key="3">
    <source>
        <dbReference type="EMBL" id="GGE54902.1"/>
    </source>
</evidence>
<dbReference type="InterPro" id="IPR018511">
    <property type="entry name" value="Hemolysin-typ_Ca-bd_CS"/>
</dbReference>
<dbReference type="Proteomes" id="UP000606730">
    <property type="component" value="Unassembled WGS sequence"/>
</dbReference>
<dbReference type="RefSeq" id="WP_095594233.1">
    <property type="nucleotide sequence ID" value="NZ_BMKN01000002.1"/>
</dbReference>
<dbReference type="EMBL" id="BMKN01000002">
    <property type="protein sequence ID" value="GGE54902.1"/>
    <property type="molecule type" value="Genomic_DNA"/>
</dbReference>
<reference evidence="3" key="1">
    <citation type="journal article" date="2014" name="Int. J. Syst. Evol. Microbiol.">
        <title>Complete genome sequence of Corynebacterium casei LMG S-19264T (=DSM 44701T), isolated from a smear-ripened cheese.</title>
        <authorList>
            <consortium name="US DOE Joint Genome Institute (JGI-PGF)"/>
            <person name="Walter F."/>
            <person name="Albersmeier A."/>
            <person name="Kalinowski J."/>
            <person name="Ruckert C."/>
        </authorList>
    </citation>
    <scope>NUCLEOTIDE SEQUENCE</scope>
    <source>
        <strain evidence="3">CGMCC 1.16012</strain>
    </source>
</reference>
<sequence>MLQFQQVFTGSNSSFVTTVADLEVIWRDGAAYLFSITADGTHLASFGIGATLSDVDQEVVISGSALTAPMQLTTITVDGVAVLATTGRQEIGISGFDFDTAGTIGGARFLSGLDGDQIVDLVEVQTTGGTYLYASHLGLGSLSTYQVQNSTTVSYVRNLWMGDDTQGVTLADLGTVTLGDVPHLLVLSETDTRLSSYRVANDGTLTQTATVGVSDGLGMSGASALEIVQMQGQDYVLVAGSGSSSISVIALGTDGSMTLTDHVIDNLRTRFSDLQDLGVTTFDDRVFVVAGGSDDGLSLMQLLPDGTLLAVDSFADTTATSLANVSAVEAVQDGANLRIYASSESEAGITEFTFTPGTLEPIQTGGTGGDTLTGGTGNDLIWGDAGDDVISGGMGDDILIGGEGSDTLTGGSGADTFVFSADGGADTVTDFDIGEDRLDLSRLGFVYRAEDLTILPTANGATIAFDGEFITLIAHDGQPIDPAEFTTEDLFGLTHSISSSTETGKRLKGTSGQDWLVGGSGNDVLLGGPNGDTLDGGDGFDTADYSTSYGSQLIDLLFPQFNTNDAAGDTYISIEYVIGGNGPDNMRGTFGDDQLFGGPNVDYIFGRRGSDTLVGGKGDDVLLGGVDADHLVGGENRDRAQYSEAQSSVLVDLEMPELNTGEAAGDTYDSIEDLAGGFYGDSLRGDAQDNRLFGREGNDLLYGRQGNDYLNGGAHSDRLEGGAGNDTLRGGQNSDWFVYSAGADIVEDFTEAHDDFLYIDDLLWGQAPKTAAEVLDYASLGPNGAVFDFGSGNTLTLLNVTDIAALEDDIIIF</sequence>